<dbReference type="Proteomes" id="UP001055101">
    <property type="component" value="Unassembled WGS sequence"/>
</dbReference>
<accession>A0ABQ4TM65</accession>
<evidence type="ECO:0008006" key="5">
    <source>
        <dbReference type="Google" id="ProtNLM"/>
    </source>
</evidence>
<dbReference type="EMBL" id="BPRA01000006">
    <property type="protein sequence ID" value="GJE55125.1"/>
    <property type="molecule type" value="Genomic_DNA"/>
</dbReference>
<proteinExistence type="predicted"/>
<dbReference type="PANTHER" id="PTHR30097:SF4">
    <property type="entry name" value="SLR6042 PROTEIN"/>
    <property type="match status" value="1"/>
</dbReference>
<evidence type="ECO:0000256" key="2">
    <source>
        <dbReference type="SAM" id="MobiDB-lite"/>
    </source>
</evidence>
<feature type="region of interest" description="Disordered" evidence="2">
    <location>
        <begin position="1"/>
        <end position="27"/>
    </location>
</feature>
<comment type="caution">
    <text evidence="3">The sequence shown here is derived from an EMBL/GenBank/DDBJ whole genome shotgun (WGS) entry which is preliminary data.</text>
</comment>
<reference evidence="3" key="1">
    <citation type="journal article" date="2021" name="Front. Microbiol.">
        <title>Comprehensive Comparative Genomics and Phenotyping of Methylobacterium Species.</title>
        <authorList>
            <person name="Alessa O."/>
            <person name="Ogura Y."/>
            <person name="Fujitani Y."/>
            <person name="Takami H."/>
            <person name="Hayashi T."/>
            <person name="Sahin N."/>
            <person name="Tani A."/>
        </authorList>
    </citation>
    <scope>NUCLEOTIDE SEQUENCE</scope>
    <source>
        <strain evidence="3">DSM 23674</strain>
    </source>
</reference>
<dbReference type="InterPro" id="IPR051909">
    <property type="entry name" value="MFP_Cation_Efflux"/>
</dbReference>
<organism evidence="3 4">
    <name type="scientific">Methylobacterium thuringiense</name>
    <dbReference type="NCBI Taxonomy" id="1003091"/>
    <lineage>
        <taxon>Bacteria</taxon>
        <taxon>Pseudomonadati</taxon>
        <taxon>Pseudomonadota</taxon>
        <taxon>Alphaproteobacteria</taxon>
        <taxon>Hyphomicrobiales</taxon>
        <taxon>Methylobacteriaceae</taxon>
        <taxon>Methylobacterium</taxon>
    </lineage>
</organism>
<evidence type="ECO:0000313" key="4">
    <source>
        <dbReference type="Proteomes" id="UP001055101"/>
    </source>
</evidence>
<dbReference type="Gene3D" id="2.40.50.100">
    <property type="match status" value="1"/>
</dbReference>
<dbReference type="SUPFAM" id="SSF111369">
    <property type="entry name" value="HlyD-like secretion proteins"/>
    <property type="match status" value="1"/>
</dbReference>
<dbReference type="PANTHER" id="PTHR30097">
    <property type="entry name" value="CATION EFFLUX SYSTEM PROTEIN CUSB"/>
    <property type="match status" value="1"/>
</dbReference>
<evidence type="ECO:0000256" key="1">
    <source>
        <dbReference type="ARBA" id="ARBA00022448"/>
    </source>
</evidence>
<keyword evidence="1" id="KW-0813">Transport</keyword>
<protein>
    <recommendedName>
        <fullName evidence="5">Biotin/lipoyl-binding protein</fullName>
    </recommendedName>
</protein>
<evidence type="ECO:0000313" key="3">
    <source>
        <dbReference type="EMBL" id="GJE55125.1"/>
    </source>
</evidence>
<gene>
    <name evidence="3" type="ORF">EKPJFOCH_1613</name>
</gene>
<name>A0ABQ4TM65_9HYPH</name>
<reference evidence="3" key="2">
    <citation type="submission" date="2021-08" db="EMBL/GenBank/DDBJ databases">
        <authorList>
            <person name="Tani A."/>
            <person name="Ola A."/>
            <person name="Ogura Y."/>
            <person name="Katsura K."/>
            <person name="Hayashi T."/>
        </authorList>
    </citation>
    <scope>NUCLEOTIDE SEQUENCE</scope>
    <source>
        <strain evidence="3">DSM 23674</strain>
    </source>
</reference>
<keyword evidence="4" id="KW-1185">Reference proteome</keyword>
<sequence>MPGTGDAEIVDRGGVRTSVNAGGSGARGTPIGTAAPVPASARIGLRSWCALVVCLATLGLAGWWYRDAVRPYAEPLLQTVGLAPAAPEAATTTPAASEQPTEDNVVRLDADGQGRLGLAFGQAETRRIILPVRTPGMVAFDERRVTRLKPRTSGRVLSLAVQPGDPVKAGQTLATLDASGVLDARNGLAAAQASLGEAQATEKVAETNLKRGSDLVKLGGVASSSPSTGEK</sequence>
<dbReference type="Gene3D" id="1.10.287.470">
    <property type="entry name" value="Helix hairpin bin"/>
    <property type="match status" value="1"/>
</dbReference>